<dbReference type="EMBL" id="RKIK01000001">
    <property type="protein sequence ID" value="ROV62521.1"/>
    <property type="molecule type" value="Genomic_DNA"/>
</dbReference>
<dbReference type="EMBL" id="RKIK01000001">
    <property type="protein sequence ID" value="ROV62546.1"/>
    <property type="molecule type" value="Genomic_DNA"/>
</dbReference>
<sequence>MSITSSFYDKNANELAKQYDGLDFESVHQSWIEYWPSKTQRVLDIGAGSGRDAKWFDSLGCEVVAVEPANRLRELGMLNTGSSVTWLDDCLPVLREVKSLSRQFDLILMSAVWMHIPIHQRQQALLNLSELLSQEGRLVISLRHGVFLDGRESYGVSAPELAQMAVDAGLAVCYLSESQDALAREAVHWQTVVLNKVCIERK</sequence>
<gene>
    <name evidence="1" type="ORF">EGH82_00340</name>
    <name evidence="2" type="ORF">EGH82_00485</name>
</gene>
<dbReference type="RefSeq" id="WP_123779958.1">
    <property type="nucleotide sequence ID" value="NZ_RKIK01000001.1"/>
</dbReference>
<keyword evidence="1" id="KW-0489">Methyltransferase</keyword>
<dbReference type="AlphaFoldDB" id="A0A3N3E711"/>
<organism evidence="1 3">
    <name type="scientific">Vibrio ponticus</name>
    <dbReference type="NCBI Taxonomy" id="265668"/>
    <lineage>
        <taxon>Bacteria</taxon>
        <taxon>Pseudomonadati</taxon>
        <taxon>Pseudomonadota</taxon>
        <taxon>Gammaproteobacteria</taxon>
        <taxon>Vibrionales</taxon>
        <taxon>Vibrionaceae</taxon>
        <taxon>Vibrio</taxon>
    </lineage>
</organism>
<dbReference type="Pfam" id="PF13489">
    <property type="entry name" value="Methyltransf_23"/>
    <property type="match status" value="1"/>
</dbReference>
<protein>
    <submittedName>
        <fullName evidence="1">Class I SAM-dependent methyltransferase</fullName>
    </submittedName>
</protein>
<keyword evidence="1" id="KW-0808">Transferase</keyword>
<reference evidence="1 3" key="1">
    <citation type="submission" date="2018-11" db="EMBL/GenBank/DDBJ databases">
        <title>Vibrio ponticus strain CAIM 1751 pathogenic for the snapper Lutjanus guttatus.</title>
        <authorList>
            <person name="Soto-Rodriguez S."/>
            <person name="Lozano-Olvera R."/>
            <person name="Gomez-Gil B."/>
        </authorList>
    </citation>
    <scope>NUCLEOTIDE SEQUENCE [LARGE SCALE GENOMIC DNA]</scope>
    <source>
        <strain evidence="1 3">CAIM 1751</strain>
    </source>
</reference>
<dbReference type="CDD" id="cd02440">
    <property type="entry name" value="AdoMet_MTases"/>
    <property type="match status" value="1"/>
</dbReference>
<dbReference type="SUPFAM" id="SSF53335">
    <property type="entry name" value="S-adenosyl-L-methionine-dependent methyltransferases"/>
    <property type="match status" value="1"/>
</dbReference>
<proteinExistence type="predicted"/>
<dbReference type="GO" id="GO:0032259">
    <property type="term" value="P:methylation"/>
    <property type="evidence" value="ECO:0007669"/>
    <property type="project" value="UniProtKB-KW"/>
</dbReference>
<evidence type="ECO:0000313" key="1">
    <source>
        <dbReference type="EMBL" id="ROV62521.1"/>
    </source>
</evidence>
<comment type="caution">
    <text evidence="1">The sequence shown here is derived from an EMBL/GenBank/DDBJ whole genome shotgun (WGS) entry which is preliminary data.</text>
</comment>
<dbReference type="Proteomes" id="UP000278792">
    <property type="component" value="Unassembled WGS sequence"/>
</dbReference>
<accession>A0A3N3E711</accession>
<name>A0A3N3E711_9VIBR</name>
<evidence type="ECO:0000313" key="2">
    <source>
        <dbReference type="EMBL" id="ROV62546.1"/>
    </source>
</evidence>
<evidence type="ECO:0000313" key="3">
    <source>
        <dbReference type="Proteomes" id="UP000278792"/>
    </source>
</evidence>
<dbReference type="InterPro" id="IPR029063">
    <property type="entry name" value="SAM-dependent_MTases_sf"/>
</dbReference>
<dbReference type="GO" id="GO:0008168">
    <property type="term" value="F:methyltransferase activity"/>
    <property type="evidence" value="ECO:0007669"/>
    <property type="project" value="UniProtKB-KW"/>
</dbReference>
<dbReference type="Gene3D" id="3.40.50.150">
    <property type="entry name" value="Vaccinia Virus protein VP39"/>
    <property type="match status" value="1"/>
</dbReference>